<keyword evidence="4" id="KW-1185">Reference proteome</keyword>
<feature type="region of interest" description="Disordered" evidence="1">
    <location>
        <begin position="271"/>
        <end position="302"/>
    </location>
</feature>
<feature type="chain" id="PRO_5004513456" evidence="2">
    <location>
        <begin position="31"/>
        <end position="302"/>
    </location>
</feature>
<feature type="region of interest" description="Disordered" evidence="1">
    <location>
        <begin position="33"/>
        <end position="62"/>
    </location>
</feature>
<dbReference type="OrthoDB" id="345265at2"/>
<protein>
    <submittedName>
        <fullName evidence="3">Uncharacterized protein</fullName>
    </submittedName>
</protein>
<dbReference type="AlphaFoldDB" id="S3VAR9"/>
<evidence type="ECO:0000313" key="3">
    <source>
        <dbReference type="EMBL" id="EPG73515.1"/>
    </source>
</evidence>
<feature type="signal peptide" evidence="2">
    <location>
        <begin position="1"/>
        <end position="30"/>
    </location>
</feature>
<reference evidence="3" key="1">
    <citation type="submission" date="2013-04" db="EMBL/GenBank/DDBJ databases">
        <authorList>
            <person name="Harkins D.M."/>
            <person name="Durkin A.S."/>
            <person name="Selengut J.D."/>
            <person name="Sanka R."/>
            <person name="DePew J."/>
            <person name="Purushe J."/>
            <person name="Ahmed A."/>
            <person name="van der Linden H."/>
            <person name="Goris M.G.A."/>
            <person name="Hartskeerl R.A."/>
            <person name="Vinetz J.M."/>
            <person name="Sutton G.G."/>
            <person name="Nelson W.C."/>
            <person name="Fouts D.E."/>
        </authorList>
    </citation>
    <scope>NUCLEOTIDE SEQUENCE [LARGE SCALE GENOMIC DNA]</scope>
    <source>
        <strain evidence="3">BUT 6</strain>
    </source>
</reference>
<name>S3VAR9_9LEPT</name>
<keyword evidence="2" id="KW-0732">Signal</keyword>
<feature type="compositionally biased region" description="Polar residues" evidence="1">
    <location>
        <begin position="48"/>
        <end position="58"/>
    </location>
</feature>
<evidence type="ECO:0000313" key="4">
    <source>
        <dbReference type="Proteomes" id="UP000014540"/>
    </source>
</evidence>
<evidence type="ECO:0000256" key="1">
    <source>
        <dbReference type="SAM" id="MobiDB-lite"/>
    </source>
</evidence>
<evidence type="ECO:0000256" key="2">
    <source>
        <dbReference type="SAM" id="SignalP"/>
    </source>
</evidence>
<feature type="compositionally biased region" description="Basic and acidic residues" evidence="1">
    <location>
        <begin position="38"/>
        <end position="47"/>
    </location>
</feature>
<comment type="caution">
    <text evidence="3">The sequence shown here is derived from an EMBL/GenBank/DDBJ whole genome shotgun (WGS) entry which is preliminary data.</text>
</comment>
<proteinExistence type="predicted"/>
<dbReference type="STRING" id="1193011.LEP1GSC058_3390"/>
<accession>S3VAR9</accession>
<dbReference type="Proteomes" id="UP000014540">
    <property type="component" value="Unassembled WGS sequence"/>
</dbReference>
<gene>
    <name evidence="3" type="ORF">LEP1GSC058_3390</name>
</gene>
<dbReference type="EMBL" id="AKWZ02000010">
    <property type="protein sequence ID" value="EPG73515.1"/>
    <property type="molecule type" value="Genomic_DNA"/>
</dbReference>
<organism evidence="3 4">
    <name type="scientific">Leptospira fainei serovar Hurstbridge str. BUT 6</name>
    <dbReference type="NCBI Taxonomy" id="1193011"/>
    <lineage>
        <taxon>Bacteria</taxon>
        <taxon>Pseudomonadati</taxon>
        <taxon>Spirochaetota</taxon>
        <taxon>Spirochaetia</taxon>
        <taxon>Leptospirales</taxon>
        <taxon>Leptospiraceae</taxon>
        <taxon>Leptospira</taxon>
    </lineage>
</organism>
<sequence length="302" mass="34114">MKRFLRISLKSFSIGFILLLTLGFPSKSNAQTVTAANSKDENNKHSSDSATPSVNNPNIDPKSRAYSIRKRSWIVLRYLRTTLLNFGRKNEWDALISEYSKAESTFQRGEWESASTSFQALKGKLDQIAEAQSKDVLAKSDALEKELQPKIVDLKINKDAEGRQYVPVMEKHLQIFRDTWLAGKGERDSGNQGQGLYFAKQGLLQLYKAKILLEKSKEGKLESEAKLSKNRVLETDYLSSDEVKYWDDCLEVLTESEEVHRRKEKDAIRKIYQQRKGSLPSETKQGDAPGAKATSGTEAGKK</sequence>